<gene>
    <name evidence="2" type="ORF">B5P45_18005</name>
</gene>
<dbReference type="Pfam" id="PF07883">
    <property type="entry name" value="Cupin_2"/>
    <property type="match status" value="1"/>
</dbReference>
<feature type="domain" description="Cupin type-2" evidence="1">
    <location>
        <begin position="65"/>
        <end position="132"/>
    </location>
</feature>
<accession>A0A2N9VV91</accession>
<dbReference type="PANTHER" id="PTHR36440">
    <property type="entry name" value="PUTATIVE (AFU_ORTHOLOGUE AFUA_8G07350)-RELATED"/>
    <property type="match status" value="1"/>
</dbReference>
<sequence length="155" mass="17216">MQNSCFRVILQPCEKGRLKVEPVERKPIILGLKQGRGYDCGTMSAVFKADGIESGDRYSVSEWWLEPNSKGPGAHSHDENDELFLVIEGQPSILVGETWYESPAGSFLMIPAKTIHDFENRSAAPAGLFNVFIPGGFEKNMPSIVEWFQRGAVAR</sequence>
<dbReference type="InterPro" id="IPR013096">
    <property type="entry name" value="Cupin_2"/>
</dbReference>
<evidence type="ECO:0000313" key="2">
    <source>
        <dbReference type="EMBL" id="PIO43409.1"/>
    </source>
</evidence>
<dbReference type="InterPro" id="IPR011051">
    <property type="entry name" value="RmlC_Cupin_sf"/>
</dbReference>
<dbReference type="EMBL" id="MZMT01000040">
    <property type="protein sequence ID" value="PIO43409.1"/>
    <property type="molecule type" value="Genomic_DNA"/>
</dbReference>
<dbReference type="SUPFAM" id="SSF51182">
    <property type="entry name" value="RmlC-like cupins"/>
    <property type="match status" value="1"/>
</dbReference>
<evidence type="ECO:0000259" key="1">
    <source>
        <dbReference type="Pfam" id="PF07883"/>
    </source>
</evidence>
<dbReference type="Gene3D" id="2.60.120.10">
    <property type="entry name" value="Jelly Rolls"/>
    <property type="match status" value="1"/>
</dbReference>
<dbReference type="InterPro" id="IPR014710">
    <property type="entry name" value="RmlC-like_jellyroll"/>
</dbReference>
<reference evidence="3" key="1">
    <citation type="journal article" date="2017" name="Int J Environ Stud">
        <title>Does the Miocene-Pliocene relict legume Oxytropis triphylla form nitrogen-fixing nodules with a combination of bacterial strains?</title>
        <authorList>
            <person name="Safronova V."/>
            <person name="Belimov A."/>
            <person name="Sazanova A."/>
            <person name="Kuznetsova I."/>
            <person name="Popova J."/>
            <person name="Andronov E."/>
            <person name="Verkhozina A."/>
            <person name="Tikhonovich I."/>
        </authorList>
    </citation>
    <scope>NUCLEOTIDE SEQUENCE [LARGE SCALE GENOMIC DNA]</scope>
    <source>
        <strain evidence="3">Tri-38</strain>
    </source>
</reference>
<proteinExistence type="predicted"/>
<dbReference type="InterPro" id="IPR053146">
    <property type="entry name" value="QDO-like"/>
</dbReference>
<protein>
    <submittedName>
        <fullName evidence="2">Cupin</fullName>
    </submittedName>
</protein>
<dbReference type="AlphaFoldDB" id="A0A2N9VV91"/>
<name>A0A2N9VV91_9HYPH</name>
<dbReference type="Proteomes" id="UP000232163">
    <property type="component" value="Unassembled WGS sequence"/>
</dbReference>
<evidence type="ECO:0000313" key="3">
    <source>
        <dbReference type="Proteomes" id="UP000232163"/>
    </source>
</evidence>
<dbReference type="OrthoDB" id="6058at2"/>
<dbReference type="PANTHER" id="PTHR36440:SF1">
    <property type="entry name" value="PUTATIVE (AFU_ORTHOLOGUE AFUA_8G07350)-RELATED"/>
    <property type="match status" value="1"/>
</dbReference>
<organism evidence="2 3">
    <name type="scientific">Phyllobacterium zundukense</name>
    <dbReference type="NCBI Taxonomy" id="1867719"/>
    <lineage>
        <taxon>Bacteria</taxon>
        <taxon>Pseudomonadati</taxon>
        <taxon>Pseudomonadota</taxon>
        <taxon>Alphaproteobacteria</taxon>
        <taxon>Hyphomicrobiales</taxon>
        <taxon>Phyllobacteriaceae</taxon>
        <taxon>Phyllobacterium</taxon>
    </lineage>
</organism>
<comment type="caution">
    <text evidence="2">The sequence shown here is derived from an EMBL/GenBank/DDBJ whole genome shotgun (WGS) entry which is preliminary data.</text>
</comment>
<keyword evidence="3" id="KW-1185">Reference proteome</keyword>